<reference evidence="1" key="1">
    <citation type="submission" date="2022-05" db="EMBL/GenBank/DDBJ databases">
        <title>Chromosome-level genome of Chaenocephalus aceratus.</title>
        <authorList>
            <person name="Park H."/>
        </authorList>
    </citation>
    <scope>NUCLEOTIDE SEQUENCE</scope>
    <source>
        <strain evidence="1">KU_202001</strain>
    </source>
</reference>
<feature type="non-terminal residue" evidence="1">
    <location>
        <position position="1"/>
    </location>
</feature>
<dbReference type="EMBL" id="CM043793">
    <property type="protein sequence ID" value="KAI4821088.1"/>
    <property type="molecule type" value="Genomic_DNA"/>
</dbReference>
<organism evidence="1 2">
    <name type="scientific">Chaenocephalus aceratus</name>
    <name type="common">Blackfin icefish</name>
    <name type="synonym">Chaenichthys aceratus</name>
    <dbReference type="NCBI Taxonomy" id="36190"/>
    <lineage>
        <taxon>Eukaryota</taxon>
        <taxon>Metazoa</taxon>
        <taxon>Chordata</taxon>
        <taxon>Craniata</taxon>
        <taxon>Vertebrata</taxon>
        <taxon>Euteleostomi</taxon>
        <taxon>Actinopterygii</taxon>
        <taxon>Neopterygii</taxon>
        <taxon>Teleostei</taxon>
        <taxon>Neoteleostei</taxon>
        <taxon>Acanthomorphata</taxon>
        <taxon>Eupercaria</taxon>
        <taxon>Perciformes</taxon>
        <taxon>Notothenioidei</taxon>
        <taxon>Channichthyidae</taxon>
        <taxon>Chaenocephalus</taxon>
    </lineage>
</organism>
<dbReference type="Proteomes" id="UP001057452">
    <property type="component" value="Chromosome 9"/>
</dbReference>
<accession>A0ACB9X4V6</accession>
<feature type="non-terminal residue" evidence="1">
    <location>
        <position position="57"/>
    </location>
</feature>
<keyword evidence="2" id="KW-1185">Reference proteome</keyword>
<evidence type="ECO:0000313" key="1">
    <source>
        <dbReference type="EMBL" id="KAI4821088.1"/>
    </source>
</evidence>
<name>A0ACB9X4V6_CHAAC</name>
<evidence type="ECO:0000313" key="2">
    <source>
        <dbReference type="Proteomes" id="UP001057452"/>
    </source>
</evidence>
<sequence>SEGGKEKERMFTMLWSCLLPSLSASVTASTRDRERLGVMSLVGACLSAGFDTMMSGK</sequence>
<gene>
    <name evidence="1" type="ORF">KUCAC02_029038</name>
</gene>
<comment type="caution">
    <text evidence="1">The sequence shown here is derived from an EMBL/GenBank/DDBJ whole genome shotgun (WGS) entry which is preliminary data.</text>
</comment>
<proteinExistence type="predicted"/>
<protein>
    <submittedName>
        <fullName evidence="1">Uncharacterized protein</fullName>
    </submittedName>
</protein>